<keyword evidence="2" id="KW-0479">Metal-binding</keyword>
<dbReference type="SMART" id="SM00558">
    <property type="entry name" value="JmjC"/>
    <property type="match status" value="1"/>
</dbReference>
<dbReference type="STRING" id="405444.ABB26_17695"/>
<comment type="cofactor">
    <cofactor evidence="1">
        <name>Fe(2+)</name>
        <dbReference type="ChEBI" id="CHEBI:29033"/>
    </cofactor>
</comment>
<sequence length="490" mass="54413">MAARKQKTYPIEVQARAGLPLGMAPAIFLRDYWQKRPLLIRGAFPDFESPLMPEDLAGLACEEGALARMVIHDRATDGWTLRTGPFQEEDFPGMPDHDWTLLVQDVDKWDPDVRALVPNFSFLPRWRMDDVMISFAATGGSVGAHVDQYDVFLLQGHGERRWQIDASESINGKRPSLDFRPDVELKLLKKFKKTHEWVLGPGDMLYLPPNVPHNGVAENPCLTFSFGMRAPASAELISDYLDDLVAGADESIRYQDPDLKLQDDVNEIDDAAMKRVITALNAIRMNDPDRLGNWFGRFITTYRSAGDILPSQPPRSPEEVEAELANGGLLERHPWARTAWRRATRGASLYCSGHAFALSIKDAQLLAGAERLDAAAYAKLSAKGRNAVLELMAGGFYQLLDQEMLAAKAAWADEEESEEREDGALVVAEEVEFEDEDEDEDGSPDVEIEVFEYTQAGEGEPSSAQIDTVQVSEEGVEVVVICEDDDAPSA</sequence>
<dbReference type="SUPFAM" id="SSF51197">
    <property type="entry name" value="Clavaminate synthase-like"/>
    <property type="match status" value="1"/>
</dbReference>
<accession>A0A0R0BW72</accession>
<protein>
    <submittedName>
        <fullName evidence="7">Transcriptional regulator</fullName>
    </submittedName>
</protein>
<gene>
    <name evidence="7" type="ORF">ABB26_17695</name>
</gene>
<dbReference type="Gene3D" id="2.60.120.650">
    <property type="entry name" value="Cupin"/>
    <property type="match status" value="1"/>
</dbReference>
<keyword evidence="5" id="KW-0408">Iron</keyword>
<evidence type="ECO:0000313" key="7">
    <source>
        <dbReference type="EMBL" id="KRG61807.1"/>
    </source>
</evidence>
<dbReference type="InterPro" id="IPR046799">
    <property type="entry name" value="ROXA-like_wH"/>
</dbReference>
<keyword evidence="3" id="KW-0223">Dioxygenase</keyword>
<name>A0A0R0BW72_9GAMM</name>
<evidence type="ECO:0000256" key="3">
    <source>
        <dbReference type="ARBA" id="ARBA00022964"/>
    </source>
</evidence>
<keyword evidence="4" id="KW-0560">Oxidoreductase</keyword>
<dbReference type="InterPro" id="IPR039994">
    <property type="entry name" value="NO66-like"/>
</dbReference>
<reference evidence="7 8" key="1">
    <citation type="submission" date="2015-05" db="EMBL/GenBank/DDBJ databases">
        <title>Genome sequencing and analysis of members of genus Stenotrophomonas.</title>
        <authorList>
            <person name="Patil P.P."/>
            <person name="Midha S."/>
            <person name="Patil P.B."/>
        </authorList>
    </citation>
    <scope>NUCLEOTIDE SEQUENCE [LARGE SCALE GENOMIC DNA]</scope>
    <source>
        <strain evidence="7 8">DSM 18929</strain>
    </source>
</reference>
<dbReference type="OrthoDB" id="9764016at2"/>
<dbReference type="PANTHER" id="PTHR13096">
    <property type="entry name" value="MINA53 MYC INDUCED NUCLEAR ANTIGEN"/>
    <property type="match status" value="1"/>
</dbReference>
<dbReference type="GO" id="GO:0016706">
    <property type="term" value="F:2-oxoglutarate-dependent dioxygenase activity"/>
    <property type="evidence" value="ECO:0007669"/>
    <property type="project" value="TreeGrafter"/>
</dbReference>
<keyword evidence="8" id="KW-1185">Reference proteome</keyword>
<evidence type="ECO:0000259" key="6">
    <source>
        <dbReference type="PROSITE" id="PS51184"/>
    </source>
</evidence>
<dbReference type="Pfam" id="PF08007">
    <property type="entry name" value="JmjC_2"/>
    <property type="match status" value="1"/>
</dbReference>
<dbReference type="Gene3D" id="3.40.366.30">
    <property type="entry name" value="50S ribosomal protein L16 arginine hydroxylase, Chain A, Domain 2"/>
    <property type="match status" value="1"/>
</dbReference>
<dbReference type="InterPro" id="IPR003347">
    <property type="entry name" value="JmjC_dom"/>
</dbReference>
<feature type="domain" description="JmjC" evidence="6">
    <location>
        <begin position="106"/>
        <end position="245"/>
    </location>
</feature>
<evidence type="ECO:0000256" key="4">
    <source>
        <dbReference type="ARBA" id="ARBA00023002"/>
    </source>
</evidence>
<evidence type="ECO:0000313" key="8">
    <source>
        <dbReference type="Proteomes" id="UP000050864"/>
    </source>
</evidence>
<dbReference type="Proteomes" id="UP000050864">
    <property type="component" value="Unassembled WGS sequence"/>
</dbReference>
<dbReference type="GO" id="GO:0046872">
    <property type="term" value="F:metal ion binding"/>
    <property type="evidence" value="ECO:0007669"/>
    <property type="project" value="UniProtKB-KW"/>
</dbReference>
<proteinExistence type="predicted"/>
<organism evidence="7 8">
    <name type="scientific">Stenotrophomonas humi</name>
    <dbReference type="NCBI Taxonomy" id="405444"/>
    <lineage>
        <taxon>Bacteria</taxon>
        <taxon>Pseudomonadati</taxon>
        <taxon>Pseudomonadota</taxon>
        <taxon>Gammaproteobacteria</taxon>
        <taxon>Lysobacterales</taxon>
        <taxon>Lysobacteraceae</taxon>
        <taxon>Stenotrophomonas</taxon>
    </lineage>
</organism>
<dbReference type="PATRIC" id="fig|405444.3.peg.3061"/>
<comment type="caution">
    <text evidence="7">The sequence shown here is derived from an EMBL/GenBank/DDBJ whole genome shotgun (WGS) entry which is preliminary data.</text>
</comment>
<dbReference type="RefSeq" id="WP_057636025.1">
    <property type="nucleotide sequence ID" value="NZ_LDJI01000049.1"/>
</dbReference>
<evidence type="ECO:0000256" key="1">
    <source>
        <dbReference type="ARBA" id="ARBA00001954"/>
    </source>
</evidence>
<evidence type="ECO:0000256" key="2">
    <source>
        <dbReference type="ARBA" id="ARBA00022723"/>
    </source>
</evidence>
<dbReference type="EMBL" id="LDJI01000049">
    <property type="protein sequence ID" value="KRG61807.1"/>
    <property type="molecule type" value="Genomic_DNA"/>
</dbReference>
<evidence type="ECO:0000256" key="5">
    <source>
        <dbReference type="ARBA" id="ARBA00023004"/>
    </source>
</evidence>
<dbReference type="AlphaFoldDB" id="A0A0R0BW72"/>
<dbReference type="Pfam" id="PF20514">
    <property type="entry name" value="WHD_ROXA"/>
    <property type="match status" value="1"/>
</dbReference>
<dbReference type="PANTHER" id="PTHR13096:SF8">
    <property type="entry name" value="RIBOSOMAL OXYGENASE 1"/>
    <property type="match status" value="1"/>
</dbReference>
<dbReference type="PROSITE" id="PS51184">
    <property type="entry name" value="JMJC"/>
    <property type="match status" value="1"/>
</dbReference>